<evidence type="ECO:0000259" key="2">
    <source>
        <dbReference type="PROSITE" id="PS50206"/>
    </source>
</evidence>
<proteinExistence type="inferred from homology"/>
<dbReference type="OrthoDB" id="9778326at2"/>
<organism evidence="3 4">
    <name type="scientific">Deinococcus koreensis</name>
    <dbReference type="NCBI Taxonomy" id="2054903"/>
    <lineage>
        <taxon>Bacteria</taxon>
        <taxon>Thermotogati</taxon>
        <taxon>Deinococcota</taxon>
        <taxon>Deinococci</taxon>
        <taxon>Deinococcales</taxon>
        <taxon>Deinococcaceae</taxon>
        <taxon>Deinococcus</taxon>
    </lineage>
</organism>
<dbReference type="NCBIfam" id="NF001136">
    <property type="entry name" value="PRK00142.1-4"/>
    <property type="match status" value="1"/>
</dbReference>
<keyword evidence="1" id="KW-0819">tRNA processing</keyword>
<dbReference type="Gene3D" id="3.30.70.100">
    <property type="match status" value="1"/>
</dbReference>
<dbReference type="Gene3D" id="3.40.250.10">
    <property type="entry name" value="Rhodanese-like domain"/>
    <property type="match status" value="1"/>
</dbReference>
<dbReference type="Pfam" id="PF00581">
    <property type="entry name" value="Rhodanese"/>
    <property type="match status" value="1"/>
</dbReference>
<dbReference type="PROSITE" id="PS50206">
    <property type="entry name" value="RHODANESE_3"/>
    <property type="match status" value="1"/>
</dbReference>
<dbReference type="InterPro" id="IPR040503">
    <property type="entry name" value="TRHO_N"/>
</dbReference>
<evidence type="ECO:0000256" key="1">
    <source>
        <dbReference type="HAMAP-Rule" id="MF_00469"/>
    </source>
</evidence>
<dbReference type="SUPFAM" id="SSF52821">
    <property type="entry name" value="Rhodanese/Cell cycle control phosphatase"/>
    <property type="match status" value="1"/>
</dbReference>
<comment type="catalytic activity">
    <reaction evidence="1">
        <text>uridine(34) in tRNA + AH2 + O2 = 5-hydroxyuridine(34) in tRNA + A + H2O</text>
        <dbReference type="Rhea" id="RHEA:64224"/>
        <dbReference type="Rhea" id="RHEA-COMP:11727"/>
        <dbReference type="Rhea" id="RHEA-COMP:13381"/>
        <dbReference type="ChEBI" id="CHEBI:13193"/>
        <dbReference type="ChEBI" id="CHEBI:15377"/>
        <dbReference type="ChEBI" id="CHEBI:15379"/>
        <dbReference type="ChEBI" id="CHEBI:17499"/>
        <dbReference type="ChEBI" id="CHEBI:65315"/>
        <dbReference type="ChEBI" id="CHEBI:136877"/>
    </reaction>
</comment>
<dbReference type="GO" id="GO:0006400">
    <property type="term" value="P:tRNA modification"/>
    <property type="evidence" value="ECO:0007669"/>
    <property type="project" value="UniProtKB-UniRule"/>
</dbReference>
<dbReference type="HAMAP" id="MF_00469">
    <property type="entry name" value="TrhO"/>
    <property type="match status" value="1"/>
</dbReference>
<name>A0A2K3V1X1_9DEIO</name>
<feature type="domain" description="Rhodanese" evidence="2">
    <location>
        <begin position="131"/>
        <end position="225"/>
    </location>
</feature>
<protein>
    <recommendedName>
        <fullName evidence="1">tRNA uridine(34) hydroxylase</fullName>
        <ecNumber evidence="1">1.14.-.-</ecNumber>
    </recommendedName>
    <alternativeName>
        <fullName evidence="1">tRNA hydroxylation protein O</fullName>
    </alternativeName>
</protein>
<keyword evidence="1" id="KW-0560">Oxidoreductase</keyword>
<dbReference type="GO" id="GO:0016705">
    <property type="term" value="F:oxidoreductase activity, acting on paired donors, with incorporation or reduction of molecular oxygen"/>
    <property type="evidence" value="ECO:0007669"/>
    <property type="project" value="UniProtKB-UniRule"/>
</dbReference>
<sequence>MTQPPLPQAPSAPFAVLALYQFHDVHDPAGLRDRLLELGRATGLCGTLIVAPEGINGTVAGSLEAVTGLRDFLRGSGFSHLEAKESTARERPFRRFKVRLKREIVTLGVPVAPREEVGTYLSPEDWNALLADPEVVVIDTRNRYEVVAGTFQGALNPEIDSFREFPQWLDDHRSELEGRRVAMFCTGGIRCEKSTSLLLQRGFQDVYHLHGGILKYLEDVPEERSRWEGECFVFDGRVTVGHGLEPGHALMCHSCGWPLAPGQRTHPLYEEGVSCEHCHGQTTPAQKAAFRERQRHFGAQGLSAGQRGAG</sequence>
<dbReference type="Proteomes" id="UP000236379">
    <property type="component" value="Unassembled WGS sequence"/>
</dbReference>
<dbReference type="Pfam" id="PF17773">
    <property type="entry name" value="UPF0176_N"/>
    <property type="match status" value="1"/>
</dbReference>
<dbReference type="InterPro" id="IPR036873">
    <property type="entry name" value="Rhodanese-like_dom_sf"/>
</dbReference>
<dbReference type="EMBL" id="PPPD01000001">
    <property type="protein sequence ID" value="PNY82787.1"/>
    <property type="molecule type" value="Genomic_DNA"/>
</dbReference>
<accession>A0A2K3V1X1</accession>
<keyword evidence="4" id="KW-1185">Reference proteome</keyword>
<dbReference type="PANTHER" id="PTHR43268">
    <property type="entry name" value="THIOSULFATE SULFURTRANSFERASE/RHODANESE-LIKE DOMAIN-CONTAINING PROTEIN 2"/>
    <property type="match status" value="1"/>
</dbReference>
<dbReference type="PANTHER" id="PTHR43268:SF3">
    <property type="entry name" value="RHODANESE-LIKE DOMAIN-CONTAINING PROTEIN 7-RELATED"/>
    <property type="match status" value="1"/>
</dbReference>
<dbReference type="EC" id="1.14.-.-" evidence="1"/>
<dbReference type="SMART" id="SM00450">
    <property type="entry name" value="RHOD"/>
    <property type="match status" value="1"/>
</dbReference>
<dbReference type="InterPro" id="IPR001763">
    <property type="entry name" value="Rhodanese-like_dom"/>
</dbReference>
<evidence type="ECO:0000313" key="3">
    <source>
        <dbReference type="EMBL" id="PNY82787.1"/>
    </source>
</evidence>
<reference evidence="3 4" key="1">
    <citation type="submission" date="2018-01" db="EMBL/GenBank/DDBJ databases">
        <title>Deinococcus koreensis sp. nov., a radiation-resistant bacterium isolated from river water.</title>
        <authorList>
            <person name="Choi A."/>
        </authorList>
    </citation>
    <scope>NUCLEOTIDE SEQUENCE [LARGE SCALE GENOMIC DNA]</scope>
    <source>
        <strain evidence="3 4">SJW1-2</strain>
    </source>
</reference>
<evidence type="ECO:0000313" key="4">
    <source>
        <dbReference type="Proteomes" id="UP000236379"/>
    </source>
</evidence>
<dbReference type="AlphaFoldDB" id="A0A2K3V1X1"/>
<comment type="similarity">
    <text evidence="1">Belongs to the TrhO family.</text>
</comment>
<dbReference type="CDD" id="cd01518">
    <property type="entry name" value="RHOD_YceA"/>
    <property type="match status" value="1"/>
</dbReference>
<comment type="caution">
    <text evidence="3">The sequence shown here is derived from an EMBL/GenBank/DDBJ whole genome shotgun (WGS) entry which is preliminary data.</text>
</comment>
<comment type="function">
    <text evidence="1">Catalyzes oxygen-dependent 5-hydroxyuridine (ho5U) modification at position 34 in tRNAs.</text>
</comment>
<gene>
    <name evidence="1" type="primary">trhO</name>
    <name evidence="3" type="ORF">CVO96_00865</name>
</gene>
<dbReference type="InterPro" id="IPR020936">
    <property type="entry name" value="TrhO"/>
</dbReference>